<evidence type="ECO:0000256" key="3">
    <source>
        <dbReference type="ARBA" id="ARBA00023002"/>
    </source>
</evidence>
<dbReference type="RefSeq" id="WP_087186857.1">
    <property type="nucleotide sequence ID" value="NZ_NFHO01000010.1"/>
</dbReference>
<gene>
    <name evidence="7" type="ORF">B5G21_08755</name>
</gene>
<dbReference type="STRING" id="1118060.GCA_000311845_00278"/>
<dbReference type="InterPro" id="IPR013328">
    <property type="entry name" value="6PGD_dom2"/>
</dbReference>
<dbReference type="InterPro" id="IPR051402">
    <property type="entry name" value="KPR-Related"/>
</dbReference>
<dbReference type="InterPro" id="IPR013752">
    <property type="entry name" value="KPA_reductase"/>
</dbReference>
<dbReference type="InterPro" id="IPR003710">
    <property type="entry name" value="ApbA"/>
</dbReference>
<dbReference type="GO" id="GO:0015940">
    <property type="term" value="P:pantothenate biosynthetic process"/>
    <property type="evidence" value="ECO:0007669"/>
    <property type="project" value="UniProtKB-UniPathway"/>
</dbReference>
<reference evidence="8" key="1">
    <citation type="submission" date="2017-04" db="EMBL/GenBank/DDBJ databases">
        <title>Function of individual gut microbiota members based on whole genome sequencing of pure cultures obtained from chicken caecum.</title>
        <authorList>
            <person name="Medvecky M."/>
            <person name="Cejkova D."/>
            <person name="Polansky O."/>
            <person name="Karasova D."/>
            <person name="Kubasova T."/>
            <person name="Cizek A."/>
            <person name="Rychlik I."/>
        </authorList>
    </citation>
    <scope>NUCLEOTIDE SEQUENCE [LARGE SCALE GENOMIC DNA]</scope>
    <source>
        <strain evidence="8">An70</strain>
    </source>
</reference>
<dbReference type="InterPro" id="IPR036291">
    <property type="entry name" value="NAD(P)-bd_dom_sf"/>
</dbReference>
<dbReference type="InterPro" id="IPR013332">
    <property type="entry name" value="KPR_N"/>
</dbReference>
<dbReference type="Pfam" id="PF02558">
    <property type="entry name" value="ApbA"/>
    <property type="match status" value="1"/>
</dbReference>
<dbReference type="NCBIfam" id="TIGR00745">
    <property type="entry name" value="apbA_panE"/>
    <property type="match status" value="1"/>
</dbReference>
<dbReference type="PANTHER" id="PTHR21708:SF26">
    <property type="entry name" value="2-DEHYDROPANTOATE 2-REDUCTASE"/>
    <property type="match status" value="1"/>
</dbReference>
<evidence type="ECO:0000256" key="4">
    <source>
        <dbReference type="RuleBase" id="RU362068"/>
    </source>
</evidence>
<dbReference type="Gene3D" id="1.10.1040.10">
    <property type="entry name" value="N-(1-d-carboxylethyl)-l-norvaline Dehydrogenase, domain 2"/>
    <property type="match status" value="1"/>
</dbReference>
<dbReference type="AlphaFoldDB" id="A0A1Y3U3Y8"/>
<dbReference type="GO" id="GO:0008677">
    <property type="term" value="F:2-dehydropantoate 2-reductase activity"/>
    <property type="evidence" value="ECO:0007669"/>
    <property type="project" value="UniProtKB-EC"/>
</dbReference>
<dbReference type="GO" id="GO:0005737">
    <property type="term" value="C:cytoplasm"/>
    <property type="evidence" value="ECO:0007669"/>
    <property type="project" value="TreeGrafter"/>
</dbReference>
<evidence type="ECO:0000259" key="5">
    <source>
        <dbReference type="Pfam" id="PF02558"/>
    </source>
</evidence>
<keyword evidence="3 4" id="KW-0560">Oxidoreductase</keyword>
<evidence type="ECO:0000256" key="1">
    <source>
        <dbReference type="ARBA" id="ARBA00007870"/>
    </source>
</evidence>
<comment type="caution">
    <text evidence="7">The sequence shown here is derived from an EMBL/GenBank/DDBJ whole genome shotgun (WGS) entry which is preliminary data.</text>
</comment>
<name>A0A1Y3U3Y8_9ACTN</name>
<dbReference type="UniPathway" id="UPA00028">
    <property type="reaction ID" value="UER00004"/>
</dbReference>
<feature type="domain" description="Ketopantoate reductase N-terminal" evidence="5">
    <location>
        <begin position="7"/>
        <end position="153"/>
    </location>
</feature>
<evidence type="ECO:0000313" key="8">
    <source>
        <dbReference type="Proteomes" id="UP000196560"/>
    </source>
</evidence>
<keyword evidence="4" id="KW-0566">Pantothenate biosynthesis</keyword>
<evidence type="ECO:0000259" key="6">
    <source>
        <dbReference type="Pfam" id="PF08546"/>
    </source>
</evidence>
<dbReference type="Gene3D" id="3.40.50.720">
    <property type="entry name" value="NAD(P)-binding Rossmann-like Domain"/>
    <property type="match status" value="1"/>
</dbReference>
<keyword evidence="2 4" id="KW-0521">NADP</keyword>
<dbReference type="EC" id="1.1.1.169" evidence="4"/>
<accession>A0A1Y3U3Y8</accession>
<dbReference type="InterPro" id="IPR008927">
    <property type="entry name" value="6-PGluconate_DH-like_C_sf"/>
</dbReference>
<dbReference type="Pfam" id="PF08546">
    <property type="entry name" value="ApbA_C"/>
    <property type="match status" value="1"/>
</dbReference>
<evidence type="ECO:0000256" key="2">
    <source>
        <dbReference type="ARBA" id="ARBA00022857"/>
    </source>
</evidence>
<evidence type="ECO:0000313" key="7">
    <source>
        <dbReference type="EMBL" id="OUN41928.1"/>
    </source>
</evidence>
<dbReference type="eggNOG" id="COG1893">
    <property type="taxonomic scope" value="Bacteria"/>
</dbReference>
<comment type="pathway">
    <text evidence="4">Cofactor biosynthesis; (R)-pantothenate biosynthesis; (R)-pantoate from 3-methyl-2-oxobutanoate: step 2/2.</text>
</comment>
<sequence length="306" mass="33539">MAIERMAIVGKGAVGLLYGSIAAAHLDAGAVTYVMDDARFERHRHDRTLINGVQCDIETLPVSDLASERPFDLVVLATKATGLDQALSTMEALVSPNTCIISLLNGIRSERIIAERFGWQHTVLSVAQGMDAVFLNGELTYTHPGEIRFGAAEETNPGVVDSIAAFFRRAGIPHTVEANVEHRLWTKFMLNVGINQTCMAYGGTYGTATAPGEQNRCFIAAMREAMAIARAEGIELTEQDLGDMVNLIASIDPAGMPSMAQDRVAHRRTEVEEFAGTVIRLAEQHGILVPQNRWLYDRIREIETSW</sequence>
<dbReference type="SUPFAM" id="SSF48179">
    <property type="entry name" value="6-phosphogluconate dehydrogenase C-terminal domain-like"/>
    <property type="match status" value="1"/>
</dbReference>
<comment type="function">
    <text evidence="4">Catalyzes the NADPH-dependent reduction of ketopantoate into pantoic acid.</text>
</comment>
<protein>
    <recommendedName>
        <fullName evidence="4">2-dehydropantoate 2-reductase</fullName>
        <ecNumber evidence="4">1.1.1.169</ecNumber>
    </recommendedName>
    <alternativeName>
        <fullName evidence="4">Ketopantoate reductase</fullName>
    </alternativeName>
</protein>
<dbReference type="SUPFAM" id="SSF51735">
    <property type="entry name" value="NAD(P)-binding Rossmann-fold domains"/>
    <property type="match status" value="1"/>
</dbReference>
<comment type="similarity">
    <text evidence="1 4">Belongs to the ketopantoate reductase family.</text>
</comment>
<dbReference type="EMBL" id="NFHO01000010">
    <property type="protein sequence ID" value="OUN41928.1"/>
    <property type="molecule type" value="Genomic_DNA"/>
</dbReference>
<feature type="domain" description="Ketopantoate reductase C-terminal" evidence="6">
    <location>
        <begin position="179"/>
        <end position="303"/>
    </location>
</feature>
<keyword evidence="8" id="KW-1185">Reference proteome</keyword>
<comment type="catalytic activity">
    <reaction evidence="4">
        <text>(R)-pantoate + NADP(+) = 2-dehydropantoate + NADPH + H(+)</text>
        <dbReference type="Rhea" id="RHEA:16233"/>
        <dbReference type="ChEBI" id="CHEBI:11561"/>
        <dbReference type="ChEBI" id="CHEBI:15378"/>
        <dbReference type="ChEBI" id="CHEBI:15980"/>
        <dbReference type="ChEBI" id="CHEBI:57783"/>
        <dbReference type="ChEBI" id="CHEBI:58349"/>
        <dbReference type="EC" id="1.1.1.169"/>
    </reaction>
</comment>
<organism evidence="7 8">
    <name type="scientific">Enorma massiliensis</name>
    <dbReference type="NCBI Taxonomy" id="1472761"/>
    <lineage>
        <taxon>Bacteria</taxon>
        <taxon>Bacillati</taxon>
        <taxon>Actinomycetota</taxon>
        <taxon>Coriobacteriia</taxon>
        <taxon>Coriobacteriales</taxon>
        <taxon>Coriobacteriaceae</taxon>
        <taxon>Enorma</taxon>
    </lineage>
</organism>
<dbReference type="PANTHER" id="PTHR21708">
    <property type="entry name" value="PROBABLE 2-DEHYDROPANTOATE 2-REDUCTASE"/>
    <property type="match status" value="1"/>
</dbReference>
<proteinExistence type="inferred from homology"/>
<dbReference type="Proteomes" id="UP000196560">
    <property type="component" value="Unassembled WGS sequence"/>
</dbReference>